<evidence type="ECO:0000313" key="2">
    <source>
        <dbReference type="EMBL" id="GBM45336.1"/>
    </source>
</evidence>
<organism evidence="3 4">
    <name type="scientific">Araneus ventricosus</name>
    <name type="common">Orbweaver spider</name>
    <name type="synonym">Epeira ventricosa</name>
    <dbReference type="NCBI Taxonomy" id="182803"/>
    <lineage>
        <taxon>Eukaryota</taxon>
        <taxon>Metazoa</taxon>
        <taxon>Ecdysozoa</taxon>
        <taxon>Arthropoda</taxon>
        <taxon>Chelicerata</taxon>
        <taxon>Arachnida</taxon>
        <taxon>Araneae</taxon>
        <taxon>Araneomorphae</taxon>
        <taxon>Entelegynae</taxon>
        <taxon>Araneoidea</taxon>
        <taxon>Araneidae</taxon>
        <taxon>Araneus</taxon>
    </lineage>
</organism>
<dbReference type="EMBL" id="BGPR01175491">
    <property type="protein sequence ID" value="GBM45336.1"/>
    <property type="molecule type" value="Genomic_DNA"/>
</dbReference>
<feature type="compositionally biased region" description="Polar residues" evidence="1">
    <location>
        <begin position="107"/>
        <end position="118"/>
    </location>
</feature>
<protein>
    <submittedName>
        <fullName evidence="3">Uncharacterized protein</fullName>
    </submittedName>
</protein>
<keyword evidence="4" id="KW-1185">Reference proteome</keyword>
<accession>A0A4Y2FV21</accession>
<evidence type="ECO:0000313" key="3">
    <source>
        <dbReference type="EMBL" id="GBM45360.1"/>
    </source>
</evidence>
<name>A0A4Y2FV21_ARAVE</name>
<proteinExistence type="predicted"/>
<evidence type="ECO:0000313" key="4">
    <source>
        <dbReference type="Proteomes" id="UP000499080"/>
    </source>
</evidence>
<dbReference type="EMBL" id="BGPR01175500">
    <property type="protein sequence ID" value="GBM45360.1"/>
    <property type="molecule type" value="Genomic_DNA"/>
</dbReference>
<dbReference type="Proteomes" id="UP000499080">
    <property type="component" value="Unassembled WGS sequence"/>
</dbReference>
<comment type="caution">
    <text evidence="3">The sequence shown here is derived from an EMBL/GenBank/DDBJ whole genome shotgun (WGS) entry which is preliminary data.</text>
</comment>
<evidence type="ECO:0000256" key="1">
    <source>
        <dbReference type="SAM" id="MobiDB-lite"/>
    </source>
</evidence>
<dbReference type="AlphaFoldDB" id="A0A4Y2FV21"/>
<reference evidence="3 4" key="1">
    <citation type="journal article" date="2019" name="Sci. Rep.">
        <title>Orb-weaving spider Araneus ventricosus genome elucidates the spidroin gene catalogue.</title>
        <authorList>
            <person name="Kono N."/>
            <person name="Nakamura H."/>
            <person name="Ohtoshi R."/>
            <person name="Moran D.A.P."/>
            <person name="Shinohara A."/>
            <person name="Yoshida Y."/>
            <person name="Fujiwara M."/>
            <person name="Mori M."/>
            <person name="Tomita M."/>
            <person name="Arakawa K."/>
        </authorList>
    </citation>
    <scope>NUCLEOTIDE SEQUENCE [LARGE SCALE GENOMIC DNA]</scope>
</reference>
<gene>
    <name evidence="2" type="ORF">AVEN_33008_1</name>
    <name evidence="3" type="ORF">AVEN_90844_1</name>
</gene>
<feature type="region of interest" description="Disordered" evidence="1">
    <location>
        <begin position="89"/>
        <end position="118"/>
    </location>
</feature>
<sequence>MNANAQKQKCCRIIAGKLPSSKAGHSQRECCSPFGAHCSNFQPIYFDRSVMEAPCKRCNWSFQSPRATMPPCFQNVRFLYPQRVCGQLSEGETDQGGKEELFKPAGSYSSQQHQENIK</sequence>